<evidence type="ECO:0000256" key="11">
    <source>
        <dbReference type="ARBA" id="ARBA00023239"/>
    </source>
</evidence>
<dbReference type="SUPFAM" id="SSF46946">
    <property type="entry name" value="S13-like H2TH domain"/>
    <property type="match status" value="1"/>
</dbReference>
<feature type="domain" description="FPG-type" evidence="16">
    <location>
        <begin position="245"/>
        <end position="279"/>
    </location>
</feature>
<dbReference type="InterPro" id="IPR000214">
    <property type="entry name" value="Znf_DNA_glyclase/AP_lyase"/>
</dbReference>
<name>A0A3A9YRX7_9ACTN</name>
<evidence type="ECO:0000313" key="19">
    <source>
        <dbReference type="Proteomes" id="UP000272474"/>
    </source>
</evidence>
<keyword evidence="11 15" id="KW-0456">Lyase</keyword>
<evidence type="ECO:0000256" key="7">
    <source>
        <dbReference type="ARBA" id="ARBA00022801"/>
    </source>
</evidence>
<keyword evidence="9 15" id="KW-0238">DNA-binding</keyword>
<evidence type="ECO:0000256" key="6">
    <source>
        <dbReference type="ARBA" id="ARBA00022771"/>
    </source>
</evidence>
<comment type="catalytic activity">
    <reaction evidence="1 15">
        <text>Hydrolysis of DNA containing ring-opened 7-methylguanine residues, releasing 2,6-diamino-4-hydroxy-5-(N-methyl)formamidopyrimidine.</text>
        <dbReference type="EC" id="3.2.2.23"/>
    </reaction>
</comment>
<dbReference type="EC" id="4.2.99.18" evidence="15"/>
<dbReference type="InterPro" id="IPR035937">
    <property type="entry name" value="FPG_N"/>
</dbReference>
<feature type="domain" description="Formamidopyrimidine-DNA glycosylase catalytic" evidence="17">
    <location>
        <begin position="2"/>
        <end position="119"/>
    </location>
</feature>
<proteinExistence type="inferred from homology"/>
<dbReference type="Proteomes" id="UP000272474">
    <property type="component" value="Unassembled WGS sequence"/>
</dbReference>
<feature type="active site" description="Proton donor; for beta-elimination activity" evidence="15">
    <location>
        <position position="61"/>
    </location>
</feature>
<comment type="catalytic activity">
    <reaction evidence="14 15">
        <text>2'-deoxyribonucleotide-(2'-deoxyribose 5'-phosphate)-2'-deoxyribonucleotide-DNA = a 3'-end 2'-deoxyribonucleotide-(2,3-dehydro-2,3-deoxyribose 5'-phosphate)-DNA + a 5'-end 5'-phospho-2'-deoxyribonucleoside-DNA + H(+)</text>
        <dbReference type="Rhea" id="RHEA:66592"/>
        <dbReference type="Rhea" id="RHEA-COMP:13180"/>
        <dbReference type="Rhea" id="RHEA-COMP:16897"/>
        <dbReference type="Rhea" id="RHEA-COMP:17067"/>
        <dbReference type="ChEBI" id="CHEBI:15378"/>
        <dbReference type="ChEBI" id="CHEBI:136412"/>
        <dbReference type="ChEBI" id="CHEBI:157695"/>
        <dbReference type="ChEBI" id="CHEBI:167181"/>
        <dbReference type="EC" id="4.2.99.18"/>
    </reaction>
</comment>
<dbReference type="EMBL" id="RBAL01000016">
    <property type="protein sequence ID" value="RKN38802.1"/>
    <property type="molecule type" value="Genomic_DNA"/>
</dbReference>
<evidence type="ECO:0000256" key="9">
    <source>
        <dbReference type="ARBA" id="ARBA00023125"/>
    </source>
</evidence>
<keyword evidence="13 15" id="KW-0326">Glycosidase</keyword>
<comment type="function">
    <text evidence="15">Involved in base excision repair of DNA damaged by oxidation or by mutagenic agents. Acts as DNA glycosylase that recognizes and removes damaged bases. Has a preference for oxidized purines, such as 7,8-dihydro-8-oxoguanine (8-oxoG). Has AP (apurinic/apyrimidinic) lyase activity and introduces nicks in the DNA strand. Cleaves the DNA backbone by beta-delta elimination to generate a single-strand break at the site of the removed base with both 3'- and 5'-phosphates.</text>
</comment>
<evidence type="ECO:0000256" key="1">
    <source>
        <dbReference type="ARBA" id="ARBA00001668"/>
    </source>
</evidence>
<keyword evidence="5 15" id="KW-0227">DNA damage</keyword>
<dbReference type="HAMAP" id="MF_00103">
    <property type="entry name" value="Fapy_DNA_glycosyl"/>
    <property type="match status" value="1"/>
</dbReference>
<keyword evidence="10 15" id="KW-0234">DNA repair</keyword>
<evidence type="ECO:0000256" key="13">
    <source>
        <dbReference type="ARBA" id="ARBA00023295"/>
    </source>
</evidence>
<evidence type="ECO:0000256" key="5">
    <source>
        <dbReference type="ARBA" id="ARBA00022763"/>
    </source>
</evidence>
<feature type="active site" description="Schiff-base intermediate with DNA" evidence="15">
    <location>
        <position position="2"/>
    </location>
</feature>
<evidence type="ECO:0000256" key="12">
    <source>
        <dbReference type="ARBA" id="ARBA00023268"/>
    </source>
</evidence>
<dbReference type="PANTHER" id="PTHR22993:SF9">
    <property type="entry name" value="FORMAMIDOPYRIMIDINE-DNA GLYCOSYLASE"/>
    <property type="match status" value="1"/>
</dbReference>
<evidence type="ECO:0000256" key="8">
    <source>
        <dbReference type="ARBA" id="ARBA00022833"/>
    </source>
</evidence>
<comment type="cofactor">
    <cofactor evidence="15">
        <name>Zn(2+)</name>
        <dbReference type="ChEBI" id="CHEBI:29105"/>
    </cofactor>
    <text evidence="15">Binds 1 zinc ion per subunit.</text>
</comment>
<dbReference type="InterPro" id="IPR012319">
    <property type="entry name" value="FPG_cat"/>
</dbReference>
<feature type="binding site" evidence="15">
    <location>
        <position position="159"/>
    </location>
    <ligand>
        <name>DNA</name>
        <dbReference type="ChEBI" id="CHEBI:16991"/>
    </ligand>
</feature>
<dbReference type="Gene3D" id="3.20.190.10">
    <property type="entry name" value="MutM-like, N-terminal"/>
    <property type="match status" value="1"/>
</dbReference>
<dbReference type="SUPFAM" id="SSF57716">
    <property type="entry name" value="Glucocorticoid receptor-like (DNA-binding domain)"/>
    <property type="match status" value="1"/>
</dbReference>
<evidence type="ECO:0000256" key="3">
    <source>
        <dbReference type="ARBA" id="ARBA00011245"/>
    </source>
</evidence>
<keyword evidence="4 15" id="KW-0479">Metal-binding</keyword>
<keyword evidence="19" id="KW-1185">Reference proteome</keyword>
<dbReference type="GO" id="GO:0008270">
    <property type="term" value="F:zinc ion binding"/>
    <property type="evidence" value="ECO:0007669"/>
    <property type="project" value="UniProtKB-UniRule"/>
</dbReference>
<evidence type="ECO:0000256" key="10">
    <source>
        <dbReference type="ARBA" id="ARBA00023204"/>
    </source>
</evidence>
<dbReference type="AlphaFoldDB" id="A0A3A9YRX7"/>
<dbReference type="FunFam" id="1.10.8.50:FF:000003">
    <property type="entry name" value="Formamidopyrimidine-DNA glycosylase"/>
    <property type="match status" value="1"/>
</dbReference>
<dbReference type="PROSITE" id="PS51068">
    <property type="entry name" value="FPG_CAT"/>
    <property type="match status" value="1"/>
</dbReference>
<keyword evidence="12 15" id="KW-0511">Multifunctional enzyme</keyword>
<dbReference type="InterPro" id="IPR010979">
    <property type="entry name" value="Ribosomal_uS13-like_H2TH"/>
</dbReference>
<reference evidence="18 19" key="1">
    <citation type="journal article" date="2014" name="Int. J. Syst. Evol. Microbiol.">
        <title>Streptomyces hoynatensis sp. nov., isolated from deep marine sediment.</title>
        <authorList>
            <person name="Veyisoglu A."/>
            <person name="Sahin N."/>
        </authorList>
    </citation>
    <scope>NUCLEOTIDE SEQUENCE [LARGE SCALE GENOMIC DNA]</scope>
    <source>
        <strain evidence="18 19">KCTC 29097</strain>
    </source>
</reference>
<dbReference type="RefSeq" id="WP_120683027.1">
    <property type="nucleotide sequence ID" value="NZ_RBAL01000016.1"/>
</dbReference>
<dbReference type="GO" id="GO:0006284">
    <property type="term" value="P:base-excision repair"/>
    <property type="evidence" value="ECO:0007669"/>
    <property type="project" value="InterPro"/>
</dbReference>
<dbReference type="Pfam" id="PF06831">
    <property type="entry name" value="H2TH"/>
    <property type="match status" value="1"/>
</dbReference>
<dbReference type="GO" id="GO:0003684">
    <property type="term" value="F:damaged DNA binding"/>
    <property type="evidence" value="ECO:0007669"/>
    <property type="project" value="InterPro"/>
</dbReference>
<evidence type="ECO:0000313" key="18">
    <source>
        <dbReference type="EMBL" id="RKN38802.1"/>
    </source>
</evidence>
<evidence type="ECO:0000256" key="2">
    <source>
        <dbReference type="ARBA" id="ARBA00009409"/>
    </source>
</evidence>
<dbReference type="SMART" id="SM01232">
    <property type="entry name" value="H2TH"/>
    <property type="match status" value="1"/>
</dbReference>
<keyword evidence="7 15" id="KW-0378">Hydrolase</keyword>
<dbReference type="NCBIfam" id="NF002211">
    <property type="entry name" value="PRK01103.1"/>
    <property type="match status" value="1"/>
</dbReference>
<dbReference type="InterPro" id="IPR020629">
    <property type="entry name" value="FPG_Glyclase"/>
</dbReference>
<dbReference type="Pfam" id="PF01149">
    <property type="entry name" value="Fapy_DNA_glyco"/>
    <property type="match status" value="1"/>
</dbReference>
<accession>A0A3A9YRX7</accession>
<comment type="similarity">
    <text evidence="2 15">Belongs to the FPG family.</text>
</comment>
<gene>
    <name evidence="15" type="primary">mutM</name>
    <name evidence="15" type="synonym">fpg</name>
    <name evidence="18" type="ORF">D7294_23535</name>
</gene>
<feature type="active site" description="Proton donor" evidence="15">
    <location>
        <position position="3"/>
    </location>
</feature>
<dbReference type="EC" id="3.2.2.23" evidence="15"/>
<evidence type="ECO:0000256" key="4">
    <source>
        <dbReference type="ARBA" id="ARBA00022723"/>
    </source>
</evidence>
<dbReference type="GO" id="GO:0003690">
    <property type="term" value="F:double-stranded DNA binding"/>
    <property type="evidence" value="ECO:0007669"/>
    <property type="project" value="UniProtKB-ARBA"/>
</dbReference>
<dbReference type="PROSITE" id="PS01242">
    <property type="entry name" value="ZF_FPG_1"/>
    <property type="match status" value="1"/>
</dbReference>
<sequence>MPELPEVEVVRRGLERWVGGRTIAGAEVLHPRAVRRHLAGAVDFAGRLRGARVLDVRRRGKYLWLPLGSELALLAHLGMSGQLLVQPGAAPDEKHLRVRITFTDAARGELRFVDQRTFGGLSLHPVAADGLPEVIGHIARDPLDPEFDEDAFHEALRRRRTTLKRALLDQSLISGVGNIYADEALWLARLHYDRPTASLGRARTAELIAGVREVMNAALAVGGTSFDSLYVNVNGESGYFSRSLRVYGREDQPCRRCGTPVRRRPWMNRSSYFCPRCQRPARRAAQ</sequence>
<dbReference type="SMART" id="SM00898">
    <property type="entry name" value="Fapy_DNA_glyco"/>
    <property type="match status" value="1"/>
</dbReference>
<evidence type="ECO:0000256" key="15">
    <source>
        <dbReference type="HAMAP-Rule" id="MF_00103"/>
    </source>
</evidence>
<dbReference type="OrthoDB" id="9800855at2"/>
<feature type="binding site" evidence="15">
    <location>
        <position position="116"/>
    </location>
    <ligand>
        <name>DNA</name>
        <dbReference type="ChEBI" id="CHEBI:16991"/>
    </ligand>
</feature>
<dbReference type="CDD" id="cd08966">
    <property type="entry name" value="EcFpg-like_N"/>
    <property type="match status" value="1"/>
</dbReference>
<dbReference type="InterPro" id="IPR015886">
    <property type="entry name" value="H2TH_FPG"/>
</dbReference>
<feature type="binding site" evidence="15">
    <location>
        <position position="95"/>
    </location>
    <ligand>
        <name>DNA</name>
        <dbReference type="ChEBI" id="CHEBI:16991"/>
    </ligand>
</feature>
<dbReference type="NCBIfam" id="TIGR00577">
    <property type="entry name" value="fpg"/>
    <property type="match status" value="1"/>
</dbReference>
<dbReference type="GO" id="GO:0034039">
    <property type="term" value="F:8-oxo-7,8-dihydroguanine DNA N-glycosylase activity"/>
    <property type="evidence" value="ECO:0007669"/>
    <property type="project" value="TreeGrafter"/>
</dbReference>
<evidence type="ECO:0000259" key="17">
    <source>
        <dbReference type="PROSITE" id="PS51068"/>
    </source>
</evidence>
<protein>
    <recommendedName>
        <fullName evidence="15">Formamidopyrimidine-DNA glycosylase</fullName>
        <shortName evidence="15">Fapy-DNA glycosylase</shortName>
        <ecNumber evidence="15">3.2.2.23</ecNumber>
    </recommendedName>
    <alternativeName>
        <fullName evidence="15">DNA-(apurinic or apyrimidinic site) lyase MutM</fullName>
        <shortName evidence="15">AP lyase MutM</shortName>
        <ecNumber evidence="15">4.2.99.18</ecNumber>
    </alternativeName>
</protein>
<dbReference type="InterPro" id="IPR015887">
    <property type="entry name" value="DNA_glyclase_Znf_dom_DNA_BS"/>
</dbReference>
<dbReference type="GO" id="GO:0006979">
    <property type="term" value="P:response to oxidative stress"/>
    <property type="evidence" value="ECO:0007669"/>
    <property type="project" value="UniProtKB-ARBA"/>
</dbReference>
<keyword evidence="6 15" id="KW-0863">Zinc-finger</keyword>
<dbReference type="PANTHER" id="PTHR22993">
    <property type="entry name" value="FORMAMIDOPYRIMIDINE-DNA GLYCOSYLASE"/>
    <property type="match status" value="1"/>
</dbReference>
<evidence type="ECO:0000259" key="16">
    <source>
        <dbReference type="PROSITE" id="PS51066"/>
    </source>
</evidence>
<organism evidence="18 19">
    <name type="scientific">Streptomyces hoynatensis</name>
    <dbReference type="NCBI Taxonomy" id="1141874"/>
    <lineage>
        <taxon>Bacteria</taxon>
        <taxon>Bacillati</taxon>
        <taxon>Actinomycetota</taxon>
        <taxon>Actinomycetes</taxon>
        <taxon>Kitasatosporales</taxon>
        <taxon>Streptomycetaceae</taxon>
        <taxon>Streptomyces</taxon>
    </lineage>
</organism>
<comment type="caution">
    <text evidence="18">The sequence shown here is derived from an EMBL/GenBank/DDBJ whole genome shotgun (WGS) entry which is preliminary data.</text>
</comment>
<dbReference type="PROSITE" id="PS51066">
    <property type="entry name" value="ZF_FPG_2"/>
    <property type="match status" value="1"/>
</dbReference>
<feature type="active site" description="Proton donor; for delta-elimination activity" evidence="15">
    <location>
        <position position="269"/>
    </location>
</feature>
<keyword evidence="8 15" id="KW-0862">Zinc</keyword>
<dbReference type="Gene3D" id="1.10.8.50">
    <property type="match status" value="1"/>
</dbReference>
<dbReference type="GO" id="GO:0140078">
    <property type="term" value="F:class I DNA-(apurinic or apyrimidinic site) endonuclease activity"/>
    <property type="evidence" value="ECO:0007669"/>
    <property type="project" value="UniProtKB-EC"/>
</dbReference>
<comment type="subunit">
    <text evidence="3 15">Monomer.</text>
</comment>
<evidence type="ECO:0000256" key="14">
    <source>
        <dbReference type="ARBA" id="ARBA00044632"/>
    </source>
</evidence>
<dbReference type="SUPFAM" id="SSF81624">
    <property type="entry name" value="N-terminal domain of MutM-like DNA repair proteins"/>
    <property type="match status" value="1"/>
</dbReference>